<dbReference type="STRING" id="1173701.A0A066XKH6"/>
<feature type="compositionally biased region" description="Low complexity" evidence="1">
    <location>
        <begin position="448"/>
        <end position="491"/>
    </location>
</feature>
<dbReference type="Proteomes" id="UP000027238">
    <property type="component" value="Unassembled WGS sequence"/>
</dbReference>
<accession>A0A066XKH6</accession>
<feature type="compositionally biased region" description="Low complexity" evidence="1">
    <location>
        <begin position="661"/>
        <end position="675"/>
    </location>
</feature>
<comment type="caution">
    <text evidence="3">The sequence shown here is derived from an EMBL/GenBank/DDBJ whole genome shotgun (WGS) entry which is preliminary data.</text>
</comment>
<dbReference type="eggNOG" id="ENOG502QWM7">
    <property type="taxonomic scope" value="Eukaryota"/>
</dbReference>
<evidence type="ECO:0000313" key="4">
    <source>
        <dbReference type="Proteomes" id="UP000027238"/>
    </source>
</evidence>
<dbReference type="OMA" id="LQYGPPN"/>
<sequence length="947" mass="102592">MREIRSFPPTLHSHPPLPTFVYKCLSLCLPAYCLELATGDEKRKTQDGDGEQGPKEYETEEGEAAETALGVNGRLVGGWVYIVLRYSDAAVLYCLQIPSSTLLSNTSHLLLAAAHLIRTYAPIRIPAFLRHGGKRQRPEKIPEKLQSVPLSPSQLPTPTTPARTRTTLPLPLTNKPITRRRPSAQSRPVASSVYHDHPDTRRIGMERKRKLPARASARVEHVAKKRTVTPPEPRSVTPVPAPVDEPPPPPSLPKSIQAGKPLPTVEEPQPDDLPAKEYQSYQESGVLAESLSRSRHKWMAEGLFEKYWTKPARKKNATEDPKNPAKDTMSKIGQVTITIEPHVFEATMWAIKDPKPPAPTTQASFRPIMQYGPPNGAMPPPPTPPSLAQNEPKPTPPATGSAPPSPAPQKMQSRPPSAANDAPKVVPSPRSLDPVRPAAATPPPPRPVTSSLPSAAPASGPATAPGTPSNPVLTPAVAPSAPNSRPSSSTPQPGPGAAKPPPAAKPQGTDPIIMTLAEKASEDPHLRDLMKRVAAGEAKPDELSNFQKIIDQITAEYKRKGGQQGPSADRLLVDGRTVKYFADEVRTILDIVLATNPRQKSSELLPPRGSDPLVVALVRAALDDGKVRAMIRRIAEGQPGFTDATDLKATLDKLHKDLKGTQTTPQPQTPTSQTPVNGGPNGHVTKPTPSAPAASPAPSPAPAPGTHLQHPPQQALRSKGPPPVARPDISGVCLDFTGGNGDRYLFPKYSILEYLPGGQQVIASFLIVRKGSQLEYGGDAKLDYYQPVTIRIQAQSSRHLEYLQRVVAPPDEVRRYMDDVMDNMTRAEYVLLAMRLPRGEREPGSEQNGKEAAGGGNPVGKPESSAPGHPGPKQQPVLWGPMASRFVQKFNKQWFEEWKKSEKVSDKRAHEAFREACEAVGRDPLDKDIEYEKMIELLTAKDAESSS</sequence>
<feature type="region of interest" description="Disordered" evidence="1">
    <location>
        <begin position="839"/>
        <end position="878"/>
    </location>
</feature>
<dbReference type="PANTHER" id="PTHR28108">
    <property type="entry name" value="SWR1-COMPLEX PROTEIN 3"/>
    <property type="match status" value="1"/>
</dbReference>
<feature type="compositionally biased region" description="Pro residues" evidence="1">
    <location>
        <begin position="239"/>
        <end position="252"/>
    </location>
</feature>
<feature type="region of interest" description="Disordered" evidence="1">
    <location>
        <begin position="313"/>
        <end position="332"/>
    </location>
</feature>
<dbReference type="InterPro" id="IPR037651">
    <property type="entry name" value="Swc3"/>
</dbReference>
<gene>
    <name evidence="3" type="ORF">CSUB01_05354</name>
</gene>
<feature type="region of interest" description="Disordered" evidence="1">
    <location>
        <begin position="133"/>
        <end position="275"/>
    </location>
</feature>
<dbReference type="GO" id="GO:0140849">
    <property type="term" value="F:ATP-dependent H2AZ histone chaperone activity"/>
    <property type="evidence" value="ECO:0007669"/>
    <property type="project" value="InterPro"/>
</dbReference>
<dbReference type="PANTHER" id="PTHR28108:SF1">
    <property type="entry name" value="SWR1-COMPLEX PROTEIN 3"/>
    <property type="match status" value="1"/>
</dbReference>
<feature type="domain" description="SWR1-complex protein 3" evidence="2">
    <location>
        <begin position="253"/>
        <end position="354"/>
    </location>
</feature>
<feature type="region of interest" description="Disordered" evidence="1">
    <location>
        <begin position="659"/>
        <end position="726"/>
    </location>
</feature>
<dbReference type="GO" id="GO:0000812">
    <property type="term" value="C:Swr1 complex"/>
    <property type="evidence" value="ECO:0007669"/>
    <property type="project" value="InterPro"/>
</dbReference>
<dbReference type="InterPro" id="IPR057558">
    <property type="entry name" value="Swc3_dom"/>
</dbReference>
<dbReference type="Pfam" id="PF24707">
    <property type="entry name" value="Swc3"/>
    <property type="match status" value="1"/>
</dbReference>
<dbReference type="HOGENOM" id="CLU_013601_0_0_1"/>
<dbReference type="EMBL" id="JMSE01000514">
    <property type="protein sequence ID" value="KDN69437.1"/>
    <property type="molecule type" value="Genomic_DNA"/>
</dbReference>
<evidence type="ECO:0000259" key="2">
    <source>
        <dbReference type="Pfam" id="PF24707"/>
    </source>
</evidence>
<feature type="compositionally biased region" description="Basic and acidic residues" evidence="1">
    <location>
        <begin position="316"/>
        <end position="329"/>
    </location>
</feature>
<feature type="compositionally biased region" description="Low complexity" evidence="1">
    <location>
        <begin position="145"/>
        <end position="173"/>
    </location>
</feature>
<keyword evidence="4" id="KW-1185">Reference proteome</keyword>
<feature type="compositionally biased region" description="Basic and acidic residues" evidence="1">
    <location>
        <begin position="194"/>
        <end position="206"/>
    </location>
</feature>
<feature type="compositionally biased region" description="Basic and acidic residues" evidence="1">
    <location>
        <begin position="42"/>
        <end position="57"/>
    </location>
</feature>
<dbReference type="AlphaFoldDB" id="A0A066XKH6"/>
<protein>
    <recommendedName>
        <fullName evidence="2">SWR1-complex protein 3 domain-containing protein</fullName>
    </recommendedName>
</protein>
<reference evidence="4" key="1">
    <citation type="journal article" date="2014" name="Genome Announc.">
        <title>Draft genome sequence of Colletotrichum sublineola, a destructive pathogen of cultivated sorghum.</title>
        <authorList>
            <person name="Baroncelli R."/>
            <person name="Sanz-Martin J.M."/>
            <person name="Rech G.E."/>
            <person name="Sukno S.A."/>
            <person name="Thon M.R."/>
        </authorList>
    </citation>
    <scope>NUCLEOTIDE SEQUENCE [LARGE SCALE GENOMIC DNA]</scope>
    <source>
        <strain evidence="4">TX430BB</strain>
    </source>
</reference>
<feature type="compositionally biased region" description="Pro residues" evidence="1">
    <location>
        <begin position="393"/>
        <end position="407"/>
    </location>
</feature>
<feature type="compositionally biased region" description="Pro residues" evidence="1">
    <location>
        <begin position="376"/>
        <end position="385"/>
    </location>
</feature>
<feature type="compositionally biased region" description="Pro residues" evidence="1">
    <location>
        <begin position="492"/>
        <end position="504"/>
    </location>
</feature>
<evidence type="ECO:0000256" key="1">
    <source>
        <dbReference type="SAM" id="MobiDB-lite"/>
    </source>
</evidence>
<name>A0A066XKH6_COLSU</name>
<proteinExistence type="predicted"/>
<dbReference type="OrthoDB" id="5338195at2759"/>
<evidence type="ECO:0000313" key="3">
    <source>
        <dbReference type="EMBL" id="KDN69437.1"/>
    </source>
</evidence>
<organism evidence="3 4">
    <name type="scientific">Colletotrichum sublineola</name>
    <name type="common">Sorghum anthracnose fungus</name>
    <dbReference type="NCBI Taxonomy" id="1173701"/>
    <lineage>
        <taxon>Eukaryota</taxon>
        <taxon>Fungi</taxon>
        <taxon>Dikarya</taxon>
        <taxon>Ascomycota</taxon>
        <taxon>Pezizomycotina</taxon>
        <taxon>Sordariomycetes</taxon>
        <taxon>Hypocreomycetidae</taxon>
        <taxon>Glomerellales</taxon>
        <taxon>Glomerellaceae</taxon>
        <taxon>Colletotrichum</taxon>
        <taxon>Colletotrichum graminicola species complex</taxon>
    </lineage>
</organism>
<feature type="region of interest" description="Disordered" evidence="1">
    <location>
        <begin position="42"/>
        <end position="64"/>
    </location>
</feature>
<feature type="region of interest" description="Disordered" evidence="1">
    <location>
        <begin position="352"/>
        <end position="527"/>
    </location>
</feature>